<evidence type="ECO:0000313" key="4">
    <source>
        <dbReference type="EMBL" id="APH71338.1"/>
    </source>
</evidence>
<dbReference type="STRING" id="1670800.BSQ44_08125"/>
<dbReference type="InterPro" id="IPR000551">
    <property type="entry name" value="MerR-type_HTH_dom"/>
</dbReference>
<dbReference type="AlphaFoldDB" id="A0A1L3SPL9"/>
<dbReference type="SMART" id="SM00422">
    <property type="entry name" value="HTH_MERR"/>
    <property type="match status" value="1"/>
</dbReference>
<sequence>MSNDVEESGSGTGAKAVLRISDLSRLTGIPVSTLRYWCDQNLLTPHVTTTGHRQFEQRHVAEAQNIQRLRKIQGLSITALRSAIVPAGPAPDPNETSSTVGDRLRRLRQAAKLTLRELSGRTGIDQKVLASIERTSLGGIPETKALASYYGLTLTELMAEDSTAGQQTVITPKSGGLLQPTLGSGLRIEQMASGKTMMDCQRWYIEPGIGSHGAYDHDGEEFIYVLFGQFQITIQGDKQHNLGQGESIYFPSTLRHAWLNPGQTTTILLWVNTPPTF</sequence>
<gene>
    <name evidence="4" type="ORF">BSQ44_08125</name>
</gene>
<dbReference type="InterPro" id="IPR010982">
    <property type="entry name" value="Lambda_DNA-bd_dom_sf"/>
</dbReference>
<dbReference type="CDD" id="cd00592">
    <property type="entry name" value="HTH_MerR-like"/>
    <property type="match status" value="1"/>
</dbReference>
<dbReference type="CDD" id="cd00093">
    <property type="entry name" value="HTH_XRE"/>
    <property type="match status" value="1"/>
</dbReference>
<dbReference type="InterPro" id="IPR009061">
    <property type="entry name" value="DNA-bd_dom_put_sf"/>
</dbReference>
<dbReference type="CDD" id="cd02209">
    <property type="entry name" value="cupin_XRE_C"/>
    <property type="match status" value="1"/>
</dbReference>
<evidence type="ECO:0000259" key="2">
    <source>
        <dbReference type="PROSITE" id="PS50937"/>
    </source>
</evidence>
<dbReference type="RefSeq" id="WP_072602884.1">
    <property type="nucleotide sequence ID" value="NZ_CP018171.1"/>
</dbReference>
<dbReference type="EMBL" id="CP018171">
    <property type="protein sequence ID" value="APH71338.1"/>
    <property type="molecule type" value="Genomic_DNA"/>
</dbReference>
<keyword evidence="5" id="KW-1185">Reference proteome</keyword>
<dbReference type="InterPro" id="IPR013096">
    <property type="entry name" value="Cupin_2"/>
</dbReference>
<dbReference type="Pfam" id="PF13560">
    <property type="entry name" value="HTH_31"/>
    <property type="match status" value="1"/>
</dbReference>
<dbReference type="PROSITE" id="PS50937">
    <property type="entry name" value="HTH_MERR_2"/>
    <property type="match status" value="1"/>
</dbReference>
<dbReference type="PANTHER" id="PTHR46797">
    <property type="entry name" value="HTH-TYPE TRANSCRIPTIONAL REGULATOR"/>
    <property type="match status" value="1"/>
</dbReference>
<organism evidence="4 5">
    <name type="scientific">Aquibium oceanicum</name>
    <dbReference type="NCBI Taxonomy" id="1670800"/>
    <lineage>
        <taxon>Bacteria</taxon>
        <taxon>Pseudomonadati</taxon>
        <taxon>Pseudomonadota</taxon>
        <taxon>Alphaproteobacteria</taxon>
        <taxon>Hyphomicrobiales</taxon>
        <taxon>Phyllobacteriaceae</taxon>
        <taxon>Aquibium</taxon>
    </lineage>
</organism>
<dbReference type="Gene3D" id="1.10.1660.10">
    <property type="match status" value="1"/>
</dbReference>
<dbReference type="InterPro" id="IPR011051">
    <property type="entry name" value="RmlC_Cupin_sf"/>
</dbReference>
<dbReference type="GO" id="GO:0003677">
    <property type="term" value="F:DNA binding"/>
    <property type="evidence" value="ECO:0007669"/>
    <property type="project" value="UniProtKB-KW"/>
</dbReference>
<proteinExistence type="predicted"/>
<feature type="domain" description="HTH cro/C1-type" evidence="3">
    <location>
        <begin position="104"/>
        <end position="157"/>
    </location>
</feature>
<dbReference type="OrthoDB" id="9814751at2"/>
<dbReference type="InterPro" id="IPR050807">
    <property type="entry name" value="TransReg_Diox_bact_type"/>
</dbReference>
<protein>
    <recommendedName>
        <fullName evidence="6">MerR family transcriptional regulator</fullName>
    </recommendedName>
</protein>
<accession>A0A1L3SPL9</accession>
<dbReference type="KEGG" id="meso:BSQ44_08125"/>
<reference evidence="5" key="1">
    <citation type="submission" date="2016-11" db="EMBL/GenBank/DDBJ databases">
        <title>Mesorhizobium oceanicum sp. nov., isolated from deep seawater in South China Sea.</title>
        <authorList>
            <person name="Fu G.-Y."/>
        </authorList>
    </citation>
    <scope>NUCLEOTIDE SEQUENCE [LARGE SCALE GENOMIC DNA]</scope>
    <source>
        <strain evidence="5">B7</strain>
    </source>
</reference>
<evidence type="ECO:0000313" key="5">
    <source>
        <dbReference type="Proteomes" id="UP000182840"/>
    </source>
</evidence>
<dbReference type="Pfam" id="PF07883">
    <property type="entry name" value="Cupin_2"/>
    <property type="match status" value="1"/>
</dbReference>
<dbReference type="SUPFAM" id="SSF46955">
    <property type="entry name" value="Putative DNA-binding domain"/>
    <property type="match status" value="1"/>
</dbReference>
<dbReference type="InterPro" id="IPR001387">
    <property type="entry name" value="Cro/C1-type_HTH"/>
</dbReference>
<dbReference type="SMART" id="SM00530">
    <property type="entry name" value="HTH_XRE"/>
    <property type="match status" value="1"/>
</dbReference>
<dbReference type="Gene3D" id="2.60.120.10">
    <property type="entry name" value="Jelly Rolls"/>
    <property type="match status" value="1"/>
</dbReference>
<keyword evidence="1" id="KW-0238">DNA-binding</keyword>
<dbReference type="Pfam" id="PF13411">
    <property type="entry name" value="MerR_1"/>
    <property type="match status" value="1"/>
</dbReference>
<dbReference type="PROSITE" id="PS50943">
    <property type="entry name" value="HTH_CROC1"/>
    <property type="match status" value="1"/>
</dbReference>
<evidence type="ECO:0000256" key="1">
    <source>
        <dbReference type="ARBA" id="ARBA00023125"/>
    </source>
</evidence>
<dbReference type="GO" id="GO:0003700">
    <property type="term" value="F:DNA-binding transcription factor activity"/>
    <property type="evidence" value="ECO:0007669"/>
    <property type="project" value="TreeGrafter"/>
</dbReference>
<evidence type="ECO:0008006" key="6">
    <source>
        <dbReference type="Google" id="ProtNLM"/>
    </source>
</evidence>
<feature type="domain" description="HTH merR-type" evidence="2">
    <location>
        <begin position="17"/>
        <end position="86"/>
    </location>
</feature>
<dbReference type="SUPFAM" id="SSF51182">
    <property type="entry name" value="RmlC-like cupins"/>
    <property type="match status" value="1"/>
</dbReference>
<dbReference type="Proteomes" id="UP000182840">
    <property type="component" value="Chromosome"/>
</dbReference>
<name>A0A1L3SPL9_9HYPH</name>
<dbReference type="GO" id="GO:0005829">
    <property type="term" value="C:cytosol"/>
    <property type="evidence" value="ECO:0007669"/>
    <property type="project" value="TreeGrafter"/>
</dbReference>
<dbReference type="Gene3D" id="1.10.260.40">
    <property type="entry name" value="lambda repressor-like DNA-binding domains"/>
    <property type="match status" value="1"/>
</dbReference>
<dbReference type="PANTHER" id="PTHR46797:SF1">
    <property type="entry name" value="METHYLPHOSPHONATE SYNTHASE"/>
    <property type="match status" value="1"/>
</dbReference>
<evidence type="ECO:0000259" key="3">
    <source>
        <dbReference type="PROSITE" id="PS50943"/>
    </source>
</evidence>
<dbReference type="InterPro" id="IPR014710">
    <property type="entry name" value="RmlC-like_jellyroll"/>
</dbReference>